<feature type="domain" description="CTCK" evidence="15">
    <location>
        <begin position="104"/>
        <end position="195"/>
    </location>
</feature>
<dbReference type="InterPro" id="IPR008835">
    <property type="entry name" value="Sclerostin/SOSTDC1"/>
</dbReference>
<feature type="compositionally biased region" description="Polar residues" evidence="13">
    <location>
        <begin position="219"/>
        <end position="236"/>
    </location>
</feature>
<comment type="subcellular location">
    <subcellularLocation>
        <location evidence="2">Secreted</location>
    </subcellularLocation>
</comment>
<evidence type="ECO:0000256" key="9">
    <source>
        <dbReference type="ARBA" id="ARBA00022729"/>
    </source>
</evidence>
<evidence type="ECO:0000256" key="4">
    <source>
        <dbReference type="ARBA" id="ARBA00011121"/>
    </source>
</evidence>
<evidence type="ECO:0000256" key="13">
    <source>
        <dbReference type="SAM" id="MobiDB-lite"/>
    </source>
</evidence>
<evidence type="ECO:0000256" key="12">
    <source>
        <dbReference type="PROSITE-ProRule" id="PRU00039"/>
    </source>
</evidence>
<proteinExistence type="inferred from homology"/>
<dbReference type="Gene3D" id="2.10.90.10">
    <property type="entry name" value="Cystine-knot cytokines"/>
    <property type="match status" value="1"/>
</dbReference>
<dbReference type="SUPFAM" id="SSF57501">
    <property type="entry name" value="Cystine-knot cytokines"/>
    <property type="match status" value="1"/>
</dbReference>
<feature type="compositionally biased region" description="Polar residues" evidence="13">
    <location>
        <begin position="49"/>
        <end position="78"/>
    </location>
</feature>
<feature type="chain" id="PRO_5041936758" description="Sclerostin" evidence="14">
    <location>
        <begin position="23"/>
        <end position="236"/>
    </location>
</feature>
<evidence type="ECO:0000256" key="14">
    <source>
        <dbReference type="SAM" id="SignalP"/>
    </source>
</evidence>
<evidence type="ECO:0000313" key="16">
    <source>
        <dbReference type="EMBL" id="KAI5623250.1"/>
    </source>
</evidence>
<dbReference type="GO" id="GO:0036122">
    <property type="term" value="F:BMP binding"/>
    <property type="evidence" value="ECO:0007669"/>
    <property type="project" value="TreeGrafter"/>
</dbReference>
<evidence type="ECO:0000256" key="10">
    <source>
        <dbReference type="ARBA" id="ARBA00023157"/>
    </source>
</evidence>
<evidence type="ECO:0000256" key="7">
    <source>
        <dbReference type="ARBA" id="ARBA00022674"/>
    </source>
</evidence>
<comment type="similarity">
    <text evidence="3">Belongs to the sclerostin family.</text>
</comment>
<comment type="caution">
    <text evidence="16">The sequence shown here is derived from an EMBL/GenBank/DDBJ whole genome shotgun (WGS) entry which is preliminary data.</text>
</comment>
<name>A0AAD5AWA0_SILAS</name>
<evidence type="ECO:0000256" key="5">
    <source>
        <dbReference type="ARBA" id="ARBA00018019"/>
    </source>
</evidence>
<dbReference type="GO" id="GO:0005615">
    <property type="term" value="C:extracellular space"/>
    <property type="evidence" value="ECO:0007669"/>
    <property type="project" value="InterPro"/>
</dbReference>
<keyword evidence="10" id="KW-1015">Disulfide bond</keyword>
<comment type="subunit">
    <text evidence="4">Interacts with LRP4 (via the extracellular domain); the interaction facilitates the inhibition of Wnt signaling. Interacts with LRP5 (via the first two YWTD-EGF repeat domains); the interaction inhibits Wnt-mediated signaling. Interacts with LRP6.</text>
</comment>
<keyword evidence="8" id="KW-0879">Wnt signaling pathway</keyword>
<accession>A0AAD5AWA0</accession>
<dbReference type="InterPro" id="IPR006207">
    <property type="entry name" value="Cys_knot_C"/>
</dbReference>
<sequence length="236" mass="26830">MQVNLVVMYRSAVLLLLQGCLSASAGGWRELKNDATELIPEYTGHTAHPQHQLQPSNHYNNTMNDAKNGGRRQSANSPAYGNFRPELTISFASGQFVEASELSCRELRSTRYITDGSCRSAKPVNELVCSGQCLPAHLMLNSILRSKWWRSGSPDYRCIPAHYRVQRVQLHCPNGKSRTYKIRVVTSCKCKRFTRHHNQSDAKEPTSQRVHQNKKRARLQQTRSRSREPTISSNSY</sequence>
<dbReference type="PROSITE" id="PS01225">
    <property type="entry name" value="CTCK_2"/>
    <property type="match status" value="1"/>
</dbReference>
<keyword evidence="11" id="KW-0325">Glycoprotein</keyword>
<keyword evidence="17" id="KW-1185">Reference proteome</keyword>
<dbReference type="Proteomes" id="UP001205998">
    <property type="component" value="Unassembled WGS sequence"/>
</dbReference>
<keyword evidence="6" id="KW-0964">Secreted</keyword>
<dbReference type="AlphaFoldDB" id="A0AAD5AWA0"/>
<dbReference type="GO" id="GO:0030178">
    <property type="term" value="P:negative regulation of Wnt signaling pathway"/>
    <property type="evidence" value="ECO:0007669"/>
    <property type="project" value="TreeGrafter"/>
</dbReference>
<dbReference type="SMART" id="SM00041">
    <property type="entry name" value="CT"/>
    <property type="match status" value="1"/>
</dbReference>
<comment type="caution">
    <text evidence="12">Lacks conserved residue(s) required for the propagation of feature annotation.</text>
</comment>
<dbReference type="PANTHER" id="PTHR14903">
    <property type="entry name" value="SCLEROSTIN-RELATED"/>
    <property type="match status" value="1"/>
</dbReference>
<dbReference type="GO" id="GO:0016055">
    <property type="term" value="P:Wnt signaling pathway"/>
    <property type="evidence" value="ECO:0007669"/>
    <property type="project" value="UniProtKB-KW"/>
</dbReference>
<evidence type="ECO:0000256" key="6">
    <source>
        <dbReference type="ARBA" id="ARBA00022525"/>
    </source>
</evidence>
<organism evidence="16 17">
    <name type="scientific">Silurus asotus</name>
    <name type="common">Amur catfish</name>
    <name type="synonym">Parasilurus asotus</name>
    <dbReference type="NCBI Taxonomy" id="30991"/>
    <lineage>
        <taxon>Eukaryota</taxon>
        <taxon>Metazoa</taxon>
        <taxon>Chordata</taxon>
        <taxon>Craniata</taxon>
        <taxon>Vertebrata</taxon>
        <taxon>Euteleostomi</taxon>
        <taxon>Actinopterygii</taxon>
        <taxon>Neopterygii</taxon>
        <taxon>Teleostei</taxon>
        <taxon>Ostariophysi</taxon>
        <taxon>Siluriformes</taxon>
        <taxon>Siluridae</taxon>
        <taxon>Silurus</taxon>
    </lineage>
</organism>
<evidence type="ECO:0000256" key="11">
    <source>
        <dbReference type="ARBA" id="ARBA00023180"/>
    </source>
</evidence>
<evidence type="ECO:0000256" key="1">
    <source>
        <dbReference type="ARBA" id="ARBA00002193"/>
    </source>
</evidence>
<evidence type="ECO:0000313" key="17">
    <source>
        <dbReference type="Proteomes" id="UP001205998"/>
    </source>
</evidence>
<dbReference type="EMBL" id="MU551603">
    <property type="protein sequence ID" value="KAI5623250.1"/>
    <property type="molecule type" value="Genomic_DNA"/>
</dbReference>
<dbReference type="GO" id="GO:0030514">
    <property type="term" value="P:negative regulation of BMP signaling pathway"/>
    <property type="evidence" value="ECO:0007669"/>
    <property type="project" value="TreeGrafter"/>
</dbReference>
<feature type="region of interest" description="Disordered" evidence="13">
    <location>
        <begin position="45"/>
        <end position="78"/>
    </location>
</feature>
<dbReference type="Pfam" id="PF05463">
    <property type="entry name" value="Sclerostin"/>
    <property type="match status" value="1"/>
</dbReference>
<reference evidence="16" key="1">
    <citation type="submission" date="2018-07" db="EMBL/GenBank/DDBJ databases">
        <title>Comparative genomics of catfishes provides insights into carnivory and benthic adaptation.</title>
        <authorList>
            <person name="Zhang Y."/>
            <person name="Wang D."/>
            <person name="Peng Z."/>
            <person name="Zheng S."/>
            <person name="Shao F."/>
            <person name="Tao W."/>
        </authorList>
    </citation>
    <scope>NUCLEOTIDE SEQUENCE</scope>
    <source>
        <strain evidence="16">Chongqing</strain>
    </source>
</reference>
<comment type="function">
    <text evidence="1">Negative regulator of bone growth that acts through inhibition of Wnt signaling and bone formation.</text>
</comment>
<feature type="signal peptide" evidence="14">
    <location>
        <begin position="1"/>
        <end position="22"/>
    </location>
</feature>
<evidence type="ECO:0000256" key="3">
    <source>
        <dbReference type="ARBA" id="ARBA00007850"/>
    </source>
</evidence>
<evidence type="ECO:0000256" key="2">
    <source>
        <dbReference type="ARBA" id="ARBA00004613"/>
    </source>
</evidence>
<dbReference type="GO" id="GO:0001503">
    <property type="term" value="P:ossification"/>
    <property type="evidence" value="ECO:0007669"/>
    <property type="project" value="TreeGrafter"/>
</dbReference>
<keyword evidence="9 14" id="KW-0732">Signal</keyword>
<dbReference type="PANTHER" id="PTHR14903:SF4">
    <property type="entry name" value="SCLEROSTIN"/>
    <property type="match status" value="1"/>
</dbReference>
<dbReference type="InterPro" id="IPR029034">
    <property type="entry name" value="Cystine-knot_cytokine"/>
</dbReference>
<evidence type="ECO:0000259" key="15">
    <source>
        <dbReference type="PROSITE" id="PS01225"/>
    </source>
</evidence>
<dbReference type="GO" id="GO:0008201">
    <property type="term" value="F:heparin binding"/>
    <property type="evidence" value="ECO:0007669"/>
    <property type="project" value="UniProtKB-KW"/>
</dbReference>
<gene>
    <name evidence="16" type="ORF">C0J50_17037</name>
</gene>
<evidence type="ECO:0000256" key="8">
    <source>
        <dbReference type="ARBA" id="ARBA00022687"/>
    </source>
</evidence>
<feature type="region of interest" description="Disordered" evidence="13">
    <location>
        <begin position="198"/>
        <end position="236"/>
    </location>
</feature>
<keyword evidence="7" id="KW-0358">Heparin-binding</keyword>
<protein>
    <recommendedName>
        <fullName evidence="5">Sclerostin</fullName>
    </recommendedName>
</protein>